<keyword evidence="2" id="KW-0472">Membrane</keyword>
<feature type="transmembrane region" description="Helical" evidence="2">
    <location>
        <begin position="7"/>
        <end position="28"/>
    </location>
</feature>
<keyword evidence="2" id="KW-1133">Transmembrane helix</keyword>
<feature type="transmembrane region" description="Helical" evidence="2">
    <location>
        <begin position="140"/>
        <end position="161"/>
    </location>
</feature>
<evidence type="ECO:0000313" key="3">
    <source>
        <dbReference type="EMBL" id="RPA76042.1"/>
    </source>
</evidence>
<protein>
    <submittedName>
        <fullName evidence="3">Uncharacterized protein</fullName>
    </submittedName>
</protein>
<feature type="transmembrane region" description="Helical" evidence="2">
    <location>
        <begin position="48"/>
        <end position="72"/>
    </location>
</feature>
<evidence type="ECO:0000313" key="4">
    <source>
        <dbReference type="Proteomes" id="UP000275078"/>
    </source>
</evidence>
<keyword evidence="2" id="KW-0812">Transmembrane</keyword>
<sequence>MYWLTLSLLSIPFLLNVSFLTLLILYTVSYTNPFLTPLRKGGTRSFNIVNVTLIIYAVTTGCLNCYLLRSWFKGSGIFKARRLERERIEKHMIRYGLKPVPGSLAMPKKKRSFANSGGISRNEYDGHREGKSVVRRILEFLGYVVVGSLPLILALVLPNIVSTEVWSDGCKNWNLMAEITTPYPTTLQSFDSESNPVKGEVWNVTTRVEFFERGEWVYGMDLFRRLDEPLGFPVDERSDKSTKLGPPQERVIIFTLRNTSAPYGPQNDPPSYVYMGIQSFPSHPYLPSSLDRASLLSKITNQTTPPPTILSRRYPIFGSPYPPIVNSASIGRIIYTLGPQSSQYSVLPAKSLIPGVHPAEQIGSLLTHKENLVFSGKPLSLRTPEDDHRWRYIHPDILHGRRNAEACLPPNPNLVIPGFIDLAVGGTVVKGPAYTTPWLPRELKGIRGSKNCRTWKVCGGGKRDKASSSSAEVNPPVPQAAEDAEAEWKEEMRRSWSIVVGVLAYEVEGWNCAKDN</sequence>
<dbReference type="EMBL" id="ML119752">
    <property type="protein sequence ID" value="RPA76042.1"/>
    <property type="molecule type" value="Genomic_DNA"/>
</dbReference>
<evidence type="ECO:0000256" key="1">
    <source>
        <dbReference type="SAM" id="MobiDB-lite"/>
    </source>
</evidence>
<keyword evidence="4" id="KW-1185">Reference proteome</keyword>
<gene>
    <name evidence="3" type="ORF">BJ508DRAFT_311455</name>
</gene>
<reference evidence="3 4" key="1">
    <citation type="journal article" date="2018" name="Nat. Ecol. Evol.">
        <title>Pezizomycetes genomes reveal the molecular basis of ectomycorrhizal truffle lifestyle.</title>
        <authorList>
            <person name="Murat C."/>
            <person name="Payen T."/>
            <person name="Noel B."/>
            <person name="Kuo A."/>
            <person name="Morin E."/>
            <person name="Chen J."/>
            <person name="Kohler A."/>
            <person name="Krizsan K."/>
            <person name="Balestrini R."/>
            <person name="Da Silva C."/>
            <person name="Montanini B."/>
            <person name="Hainaut M."/>
            <person name="Levati E."/>
            <person name="Barry K.W."/>
            <person name="Belfiori B."/>
            <person name="Cichocki N."/>
            <person name="Clum A."/>
            <person name="Dockter R.B."/>
            <person name="Fauchery L."/>
            <person name="Guy J."/>
            <person name="Iotti M."/>
            <person name="Le Tacon F."/>
            <person name="Lindquist E.A."/>
            <person name="Lipzen A."/>
            <person name="Malagnac F."/>
            <person name="Mello A."/>
            <person name="Molinier V."/>
            <person name="Miyauchi S."/>
            <person name="Poulain J."/>
            <person name="Riccioni C."/>
            <person name="Rubini A."/>
            <person name="Sitrit Y."/>
            <person name="Splivallo R."/>
            <person name="Traeger S."/>
            <person name="Wang M."/>
            <person name="Zifcakova L."/>
            <person name="Wipf D."/>
            <person name="Zambonelli A."/>
            <person name="Paolocci F."/>
            <person name="Nowrousian M."/>
            <person name="Ottonello S."/>
            <person name="Baldrian P."/>
            <person name="Spatafora J.W."/>
            <person name="Henrissat B."/>
            <person name="Nagy L.G."/>
            <person name="Aury J.M."/>
            <person name="Wincker P."/>
            <person name="Grigoriev I.V."/>
            <person name="Bonfante P."/>
            <person name="Martin F.M."/>
        </authorList>
    </citation>
    <scope>NUCLEOTIDE SEQUENCE [LARGE SCALE GENOMIC DNA]</scope>
    <source>
        <strain evidence="3 4">RN42</strain>
    </source>
</reference>
<evidence type="ECO:0000256" key="2">
    <source>
        <dbReference type="SAM" id="Phobius"/>
    </source>
</evidence>
<dbReference type="AlphaFoldDB" id="A0A3N4HQE0"/>
<name>A0A3N4HQE0_ASCIM</name>
<accession>A0A3N4HQE0</accession>
<proteinExistence type="predicted"/>
<feature type="region of interest" description="Disordered" evidence="1">
    <location>
        <begin position="459"/>
        <end position="481"/>
    </location>
</feature>
<organism evidence="3 4">
    <name type="scientific">Ascobolus immersus RN42</name>
    <dbReference type="NCBI Taxonomy" id="1160509"/>
    <lineage>
        <taxon>Eukaryota</taxon>
        <taxon>Fungi</taxon>
        <taxon>Dikarya</taxon>
        <taxon>Ascomycota</taxon>
        <taxon>Pezizomycotina</taxon>
        <taxon>Pezizomycetes</taxon>
        <taxon>Pezizales</taxon>
        <taxon>Ascobolaceae</taxon>
        <taxon>Ascobolus</taxon>
    </lineage>
</organism>
<dbReference type="Proteomes" id="UP000275078">
    <property type="component" value="Unassembled WGS sequence"/>
</dbReference>